<sequence length="161" mass="17864">MKCQLRSFGLATLSAISVLTLTQPAHAIVFRYPESPEPNDSVGSGYHTVLAGATFIFSGAFPTLQDRRDVYLFTPHSSDVNYQVSLTTPANKHYLLDFSVYVDLNKNGRLDTGDAHIGTSSTYTPNKVVTFRGEAYKKYMVHVYKINNVTDLSYSLSINGR</sequence>
<evidence type="ECO:0000313" key="3">
    <source>
        <dbReference type="EMBL" id="HGW95424.1"/>
    </source>
</evidence>
<dbReference type="Gene3D" id="2.60.120.380">
    <property type="match status" value="1"/>
</dbReference>
<keyword evidence="1" id="KW-0812">Transmembrane</keyword>
<feature type="transmembrane region" description="Helical" evidence="1">
    <location>
        <begin position="43"/>
        <end position="64"/>
    </location>
</feature>
<protein>
    <recommendedName>
        <fullName evidence="4">DUF2808 domain-containing protein</fullName>
    </recommendedName>
</protein>
<keyword evidence="2" id="KW-0732">Signal</keyword>
<evidence type="ECO:0008006" key="4">
    <source>
        <dbReference type="Google" id="ProtNLM"/>
    </source>
</evidence>
<evidence type="ECO:0000256" key="2">
    <source>
        <dbReference type="SAM" id="SignalP"/>
    </source>
</evidence>
<feature type="chain" id="PRO_5032759450" description="DUF2808 domain-containing protein" evidence="2">
    <location>
        <begin position="28"/>
        <end position="161"/>
    </location>
</feature>
<reference evidence="3" key="1">
    <citation type="journal article" date="2020" name="mSystems">
        <title>Genome- and Community-Level Interaction Insights into Carbon Utilization and Element Cycling Functions of Hydrothermarchaeota in Hydrothermal Sediment.</title>
        <authorList>
            <person name="Zhou Z."/>
            <person name="Liu Y."/>
            <person name="Xu W."/>
            <person name="Pan J."/>
            <person name="Luo Z.H."/>
            <person name="Li M."/>
        </authorList>
    </citation>
    <scope>NUCLEOTIDE SEQUENCE [LARGE SCALE GENOMIC DNA]</scope>
    <source>
        <strain evidence="3">SpSt-402</strain>
    </source>
</reference>
<proteinExistence type="predicted"/>
<dbReference type="EMBL" id="DSRD01000884">
    <property type="protein sequence ID" value="HGW95424.1"/>
    <property type="molecule type" value="Genomic_DNA"/>
</dbReference>
<name>A0A832H6G2_9CYAN</name>
<evidence type="ECO:0000256" key="1">
    <source>
        <dbReference type="SAM" id="Phobius"/>
    </source>
</evidence>
<comment type="caution">
    <text evidence="3">The sequence shown here is derived from an EMBL/GenBank/DDBJ whole genome shotgun (WGS) entry which is preliminary data.</text>
</comment>
<accession>A0A832H6G2</accession>
<keyword evidence="1" id="KW-0472">Membrane</keyword>
<keyword evidence="1" id="KW-1133">Transmembrane helix</keyword>
<dbReference type="AlphaFoldDB" id="A0A832H6G2"/>
<feature type="signal peptide" evidence="2">
    <location>
        <begin position="1"/>
        <end position="27"/>
    </location>
</feature>
<organism evidence="3">
    <name type="scientific">Oscillatoriales cyanobacterium SpSt-402</name>
    <dbReference type="NCBI Taxonomy" id="2282168"/>
    <lineage>
        <taxon>Bacteria</taxon>
        <taxon>Bacillati</taxon>
        <taxon>Cyanobacteriota</taxon>
        <taxon>Cyanophyceae</taxon>
        <taxon>Oscillatoriophycideae</taxon>
        <taxon>Oscillatoriales</taxon>
    </lineage>
</organism>
<gene>
    <name evidence="3" type="ORF">ENR47_14275</name>
</gene>